<reference evidence="2 3" key="1">
    <citation type="submission" date="2015-09" db="EMBL/GenBank/DDBJ databases">
        <title>Draft genome of the parasitic nematode Teladorsagia circumcincta isolate WARC Sus (inbred).</title>
        <authorList>
            <person name="Mitreva M."/>
        </authorList>
    </citation>
    <scope>NUCLEOTIDE SEQUENCE [LARGE SCALE GENOMIC DNA]</scope>
    <source>
        <strain evidence="2 3">S</strain>
    </source>
</reference>
<sequence length="201" mass="23441">MIDCERKREDRRESTANARAPGTTEQEKNYKLYLSSDSRKTQHAAEAESKVVAEHEHHKTTEHPHHVVPEHPEHEHMHHVAPHHPAPEHPRQVSPKHPHHMSREKSGQWLLNVTREIDDSRKTHAHAAEAEIKVVAEHEHHKASEHPRHVAPKHHEHEHPHHVAPHHPVPEHSRHVLPKHPHHVSREQSGQWSLDVTREIE</sequence>
<name>A0A2G9UTS7_TELCI</name>
<evidence type="ECO:0000313" key="3">
    <source>
        <dbReference type="Proteomes" id="UP000230423"/>
    </source>
</evidence>
<feature type="region of interest" description="Disordered" evidence="1">
    <location>
        <begin position="1"/>
        <end position="104"/>
    </location>
</feature>
<keyword evidence="3" id="KW-1185">Reference proteome</keyword>
<gene>
    <name evidence="2" type="ORF">TELCIR_04384</name>
</gene>
<feature type="compositionally biased region" description="Basic and acidic residues" evidence="1">
    <location>
        <begin position="37"/>
        <end position="78"/>
    </location>
</feature>
<dbReference type="EMBL" id="KZ345414">
    <property type="protein sequence ID" value="PIO73639.1"/>
    <property type="molecule type" value="Genomic_DNA"/>
</dbReference>
<dbReference type="AlphaFoldDB" id="A0A2G9UTS7"/>
<proteinExistence type="predicted"/>
<evidence type="ECO:0000256" key="1">
    <source>
        <dbReference type="SAM" id="MobiDB-lite"/>
    </source>
</evidence>
<organism evidence="2 3">
    <name type="scientific">Teladorsagia circumcincta</name>
    <name type="common">Brown stomach worm</name>
    <name type="synonym">Ostertagia circumcincta</name>
    <dbReference type="NCBI Taxonomy" id="45464"/>
    <lineage>
        <taxon>Eukaryota</taxon>
        <taxon>Metazoa</taxon>
        <taxon>Ecdysozoa</taxon>
        <taxon>Nematoda</taxon>
        <taxon>Chromadorea</taxon>
        <taxon>Rhabditida</taxon>
        <taxon>Rhabditina</taxon>
        <taxon>Rhabditomorpha</taxon>
        <taxon>Strongyloidea</taxon>
        <taxon>Trichostrongylidae</taxon>
        <taxon>Teladorsagia</taxon>
    </lineage>
</organism>
<protein>
    <submittedName>
        <fullName evidence="2">Uncharacterized protein</fullName>
    </submittedName>
</protein>
<dbReference type="Proteomes" id="UP000230423">
    <property type="component" value="Unassembled WGS sequence"/>
</dbReference>
<feature type="region of interest" description="Disordered" evidence="1">
    <location>
        <begin position="138"/>
        <end position="201"/>
    </location>
</feature>
<feature type="compositionally biased region" description="Basic and acidic residues" evidence="1">
    <location>
        <begin position="1"/>
        <end position="14"/>
    </location>
</feature>
<accession>A0A2G9UTS7</accession>
<evidence type="ECO:0000313" key="2">
    <source>
        <dbReference type="EMBL" id="PIO73639.1"/>
    </source>
</evidence>
<feature type="compositionally biased region" description="Basic and acidic residues" evidence="1">
    <location>
        <begin position="138"/>
        <end position="161"/>
    </location>
</feature>